<keyword evidence="2" id="KW-0547">Nucleotide-binding</keyword>
<dbReference type="InterPro" id="IPR006703">
    <property type="entry name" value="G_AIG1"/>
</dbReference>
<reference evidence="7" key="1">
    <citation type="thesis" date="2021" institute="BYU ScholarsArchive" country="Provo, UT, USA">
        <title>Applications of and Algorithms for Genome Assembly and Genomic Analyses with an Emphasis on Marine Teleosts.</title>
        <authorList>
            <person name="Pickett B.D."/>
        </authorList>
    </citation>
    <scope>NUCLEOTIDE SEQUENCE</scope>
    <source>
        <strain evidence="7">HI-2016</strain>
    </source>
</reference>
<comment type="similarity">
    <text evidence="1">Belongs to the TRAFAC class TrmE-Era-EngA-EngB-Septin-like GTPase superfamily. AIG1/Toc34/Toc159-like paraseptin GTPase family. IAN subfamily.</text>
</comment>
<evidence type="ECO:0000259" key="6">
    <source>
        <dbReference type="PROSITE" id="PS51720"/>
    </source>
</evidence>
<feature type="region of interest" description="Disordered" evidence="4">
    <location>
        <begin position="252"/>
        <end position="303"/>
    </location>
</feature>
<feature type="region of interest" description="Disordered" evidence="4">
    <location>
        <begin position="379"/>
        <end position="407"/>
    </location>
</feature>
<dbReference type="SUPFAM" id="SSF52540">
    <property type="entry name" value="P-loop containing nucleoside triphosphate hydrolases"/>
    <property type="match status" value="1"/>
</dbReference>
<feature type="compositionally biased region" description="Basic and acidic residues" evidence="4">
    <location>
        <begin position="288"/>
        <end position="303"/>
    </location>
</feature>
<dbReference type="Gene3D" id="3.40.50.300">
    <property type="entry name" value="P-loop containing nucleotide triphosphate hydrolases"/>
    <property type="match status" value="1"/>
</dbReference>
<keyword evidence="3" id="KW-0342">GTP-binding</keyword>
<organism evidence="7 8">
    <name type="scientific">Albula glossodonta</name>
    <name type="common">roundjaw bonefish</name>
    <dbReference type="NCBI Taxonomy" id="121402"/>
    <lineage>
        <taxon>Eukaryota</taxon>
        <taxon>Metazoa</taxon>
        <taxon>Chordata</taxon>
        <taxon>Craniata</taxon>
        <taxon>Vertebrata</taxon>
        <taxon>Euteleostomi</taxon>
        <taxon>Actinopterygii</taxon>
        <taxon>Neopterygii</taxon>
        <taxon>Teleostei</taxon>
        <taxon>Albuliformes</taxon>
        <taxon>Albulidae</taxon>
        <taxon>Albula</taxon>
    </lineage>
</organism>
<dbReference type="InterPro" id="IPR045058">
    <property type="entry name" value="GIMA/IAN/Toc"/>
</dbReference>
<proteinExistence type="inferred from homology"/>
<name>A0A8T2P7S0_9TELE</name>
<feature type="domain" description="AIG1-type G" evidence="6">
    <location>
        <begin position="13"/>
        <end position="208"/>
    </location>
</feature>
<dbReference type="GO" id="GO:0005525">
    <property type="term" value="F:GTP binding"/>
    <property type="evidence" value="ECO:0007669"/>
    <property type="project" value="UniProtKB-KW"/>
</dbReference>
<evidence type="ECO:0000256" key="2">
    <source>
        <dbReference type="ARBA" id="ARBA00022741"/>
    </source>
</evidence>
<feature type="transmembrane region" description="Helical" evidence="5">
    <location>
        <begin position="349"/>
        <end position="368"/>
    </location>
</feature>
<keyword evidence="5" id="KW-0472">Membrane</keyword>
<dbReference type="CDD" id="cd01852">
    <property type="entry name" value="AIG1"/>
    <property type="match status" value="1"/>
</dbReference>
<dbReference type="OrthoDB" id="8954335at2759"/>
<feature type="compositionally biased region" description="Polar residues" evidence="4">
    <location>
        <begin position="390"/>
        <end position="407"/>
    </location>
</feature>
<dbReference type="PANTHER" id="PTHR10903">
    <property type="entry name" value="GTPASE, IMAP FAMILY MEMBER-RELATED"/>
    <property type="match status" value="1"/>
</dbReference>
<evidence type="ECO:0000313" key="8">
    <source>
        <dbReference type="Proteomes" id="UP000824540"/>
    </source>
</evidence>
<evidence type="ECO:0000256" key="3">
    <source>
        <dbReference type="ARBA" id="ARBA00023134"/>
    </source>
</evidence>
<evidence type="ECO:0000256" key="5">
    <source>
        <dbReference type="SAM" id="Phobius"/>
    </source>
</evidence>
<feature type="transmembrane region" description="Helical" evidence="5">
    <location>
        <begin position="325"/>
        <end position="343"/>
    </location>
</feature>
<dbReference type="PANTHER" id="PTHR10903:SF107">
    <property type="entry name" value="GTPASE IMAP FAMILY MEMBER 4-LIKE-RELATED"/>
    <property type="match status" value="1"/>
</dbReference>
<evidence type="ECO:0000256" key="1">
    <source>
        <dbReference type="ARBA" id="ARBA00008535"/>
    </source>
</evidence>
<accession>A0A8T2P7S0</accession>
<evidence type="ECO:0000313" key="7">
    <source>
        <dbReference type="EMBL" id="KAG9345588.1"/>
    </source>
</evidence>
<keyword evidence="5" id="KW-0812">Transmembrane</keyword>
<evidence type="ECO:0000256" key="4">
    <source>
        <dbReference type="SAM" id="MobiDB-lite"/>
    </source>
</evidence>
<dbReference type="Proteomes" id="UP000824540">
    <property type="component" value="Unassembled WGS sequence"/>
</dbReference>
<protein>
    <recommendedName>
        <fullName evidence="6">AIG1-type G domain-containing protein</fullName>
    </recommendedName>
</protein>
<keyword evidence="8" id="KW-1185">Reference proteome</keyword>
<dbReference type="FunFam" id="3.40.50.300:FF:002274">
    <property type="entry name" value="Si:dkeyp-69e1.8"/>
    <property type="match status" value="1"/>
</dbReference>
<dbReference type="Pfam" id="PF04548">
    <property type="entry name" value="AIG1"/>
    <property type="match status" value="1"/>
</dbReference>
<dbReference type="AlphaFoldDB" id="A0A8T2P7S0"/>
<comment type="caution">
    <text evidence="7">The sequence shown here is derived from an EMBL/GenBank/DDBJ whole genome shotgun (WGS) entry which is preliminary data.</text>
</comment>
<dbReference type="PROSITE" id="PS51720">
    <property type="entry name" value="G_AIG1"/>
    <property type="match status" value="1"/>
</dbReference>
<feature type="compositionally biased region" description="Basic and acidic residues" evidence="4">
    <location>
        <begin position="252"/>
        <end position="264"/>
    </location>
</feature>
<dbReference type="EMBL" id="JAFBMS010000017">
    <property type="protein sequence ID" value="KAG9345588.1"/>
    <property type="molecule type" value="Genomic_DNA"/>
</dbReference>
<keyword evidence="5" id="KW-1133">Transmembrane helix</keyword>
<sequence length="407" mass="46153">MATSQIREEALQLTEMRLVLLGKRGAGKTAAGNTIFGREEFRREGESCVKRRAEVAGRQVIVVDTPGWDRVNVQRTSDQTKEELKRSVLLCPPGPHALLLVIPLEEFPERENKAVNKHMHFLGDRAWRHTIVLLTCDDELRGTTVEEHIAKEKHLQRLVEKCGNRYHFLSNVSGCPRTQVTELLGKIEEMVVENGGEFYIPQVYYDIIESRTPKEYTDMRREHEEKVWLLKERWRKREEQLKKENEELKKQNKELYKGESESRGLRKRRSSLENPPNLAGERTEEEERQQKEEKEGTGQRIDPDAIRLGYRDAGMALIQHYIKPAAVILSAIVGALIGAIAGAHRGTMGAALGVPIGVGIALLLAALIRQEARAARGTTPFLRAEDSRTQSHQRLQQQTSSPSLAHS</sequence>
<dbReference type="InterPro" id="IPR027417">
    <property type="entry name" value="P-loop_NTPase"/>
</dbReference>
<gene>
    <name evidence="7" type="ORF">JZ751_008732</name>
</gene>